<reference evidence="6" key="1">
    <citation type="journal article" date="2020" name="Stud. Mycol.">
        <title>101 Dothideomycetes genomes: a test case for predicting lifestyles and emergence of pathogens.</title>
        <authorList>
            <person name="Haridas S."/>
            <person name="Albert R."/>
            <person name="Binder M."/>
            <person name="Bloem J."/>
            <person name="Labutti K."/>
            <person name="Salamov A."/>
            <person name="Andreopoulos B."/>
            <person name="Baker S."/>
            <person name="Barry K."/>
            <person name="Bills G."/>
            <person name="Bluhm B."/>
            <person name="Cannon C."/>
            <person name="Castanera R."/>
            <person name="Culley D."/>
            <person name="Daum C."/>
            <person name="Ezra D."/>
            <person name="Gonzalez J."/>
            <person name="Henrissat B."/>
            <person name="Kuo A."/>
            <person name="Liang C."/>
            <person name="Lipzen A."/>
            <person name="Lutzoni F."/>
            <person name="Magnuson J."/>
            <person name="Mondo S."/>
            <person name="Nolan M."/>
            <person name="Ohm R."/>
            <person name="Pangilinan J."/>
            <person name="Park H.-J."/>
            <person name="Ramirez L."/>
            <person name="Alfaro M."/>
            <person name="Sun H."/>
            <person name="Tritt A."/>
            <person name="Yoshinaga Y."/>
            <person name="Zwiers L.-H."/>
            <person name="Turgeon B."/>
            <person name="Goodwin S."/>
            <person name="Spatafora J."/>
            <person name="Crous P."/>
            <person name="Grigoriev I."/>
        </authorList>
    </citation>
    <scope>NUCLEOTIDE SEQUENCE</scope>
    <source>
        <strain evidence="6">CBS 119925</strain>
    </source>
</reference>
<dbReference type="Proteomes" id="UP000799440">
    <property type="component" value="Unassembled WGS sequence"/>
</dbReference>
<dbReference type="PROSITE" id="PS51891">
    <property type="entry name" value="CENP_V_GFA"/>
    <property type="match status" value="1"/>
</dbReference>
<proteinExistence type="inferred from homology"/>
<keyword evidence="2" id="KW-0479">Metal-binding</keyword>
<dbReference type="InterPro" id="IPR006913">
    <property type="entry name" value="CENP-V/GFA"/>
</dbReference>
<dbReference type="Gene3D" id="3.90.1590.10">
    <property type="entry name" value="glutathione-dependent formaldehyde- activating enzyme (gfa)"/>
    <property type="match status" value="1"/>
</dbReference>
<dbReference type="SUPFAM" id="SSF51316">
    <property type="entry name" value="Mss4-like"/>
    <property type="match status" value="2"/>
</dbReference>
<evidence type="ECO:0000256" key="3">
    <source>
        <dbReference type="ARBA" id="ARBA00022833"/>
    </source>
</evidence>
<name>A0A6A6UYG5_9PLEO</name>
<dbReference type="InterPro" id="IPR011057">
    <property type="entry name" value="Mss4-like_sf"/>
</dbReference>
<evidence type="ECO:0000313" key="7">
    <source>
        <dbReference type="Proteomes" id="UP000799440"/>
    </source>
</evidence>
<evidence type="ECO:0000256" key="2">
    <source>
        <dbReference type="ARBA" id="ARBA00022723"/>
    </source>
</evidence>
<keyword evidence="7" id="KW-1185">Reference proteome</keyword>
<dbReference type="OrthoDB" id="5422068at2759"/>
<dbReference type="EMBL" id="MU006604">
    <property type="protein sequence ID" value="KAF2742773.1"/>
    <property type="molecule type" value="Genomic_DNA"/>
</dbReference>
<gene>
    <name evidence="6" type="ORF">M011DRAFT_379280</name>
</gene>
<feature type="non-terminal residue" evidence="6">
    <location>
        <position position="1"/>
    </location>
</feature>
<comment type="similarity">
    <text evidence="1">Belongs to the Gfa family.</text>
</comment>
<protein>
    <recommendedName>
        <fullName evidence="5">CENP-V/GFA domain-containing protein</fullName>
    </recommendedName>
</protein>
<dbReference type="GO" id="GO:0016846">
    <property type="term" value="F:carbon-sulfur lyase activity"/>
    <property type="evidence" value="ECO:0007669"/>
    <property type="project" value="InterPro"/>
</dbReference>
<dbReference type="PANTHER" id="PTHR33337">
    <property type="entry name" value="GFA DOMAIN-CONTAINING PROTEIN"/>
    <property type="match status" value="1"/>
</dbReference>
<dbReference type="Pfam" id="PF04828">
    <property type="entry name" value="GFA"/>
    <property type="match status" value="2"/>
</dbReference>
<dbReference type="PANTHER" id="PTHR33337:SF31">
    <property type="entry name" value="DUF636 DOMAIN PROTEIN (AFU_ORTHOLOGUE AFUA_2G12650)"/>
    <property type="match status" value="1"/>
</dbReference>
<accession>A0A6A6UYG5</accession>
<dbReference type="Gene3D" id="2.170.150.70">
    <property type="match status" value="1"/>
</dbReference>
<evidence type="ECO:0000259" key="5">
    <source>
        <dbReference type="PROSITE" id="PS51891"/>
    </source>
</evidence>
<organism evidence="6 7">
    <name type="scientific">Sporormia fimetaria CBS 119925</name>
    <dbReference type="NCBI Taxonomy" id="1340428"/>
    <lineage>
        <taxon>Eukaryota</taxon>
        <taxon>Fungi</taxon>
        <taxon>Dikarya</taxon>
        <taxon>Ascomycota</taxon>
        <taxon>Pezizomycotina</taxon>
        <taxon>Dothideomycetes</taxon>
        <taxon>Pleosporomycetidae</taxon>
        <taxon>Pleosporales</taxon>
        <taxon>Sporormiaceae</taxon>
        <taxon>Sporormia</taxon>
    </lineage>
</organism>
<feature type="non-terminal residue" evidence="6">
    <location>
        <position position="319"/>
    </location>
</feature>
<dbReference type="AlphaFoldDB" id="A0A6A6UYG5"/>
<dbReference type="GO" id="GO:0046872">
    <property type="term" value="F:metal ion binding"/>
    <property type="evidence" value="ECO:0007669"/>
    <property type="project" value="UniProtKB-KW"/>
</dbReference>
<keyword evidence="3" id="KW-0862">Zinc</keyword>
<sequence>TPTTTLTAHCHCDRTRLSFIVLTSSLPIPVHFCHCTICRRTHGTLASIHARLKLGPTTGVAVDLTTLTAYRSSENVTRYFCSTCGAQLYDHSKNDAGEENYYFAVSLIDAPESTWDFKRHIHVGSTRDGGLASWLPRIGDLDITTFQPPPTLTSQSRGPDAKLHARCHCNGISFLILPPSSPAVFFTTDPTVTPTDKSKWYALNDVCHSCRLVSGCAIVSWMFPLASHLRLENGLAWPADHVFGTARKHRSSEGVERTFCGTCGATVAYVCEERGGMVDVAVGLVDEVDWDKGEEGRGGRLEGWLEWRRDGLGFKEDAV</sequence>
<evidence type="ECO:0000256" key="1">
    <source>
        <dbReference type="ARBA" id="ARBA00005495"/>
    </source>
</evidence>
<feature type="domain" description="CENP-V/GFA" evidence="5">
    <location>
        <begin position="6"/>
        <end position="116"/>
    </location>
</feature>
<evidence type="ECO:0000313" key="6">
    <source>
        <dbReference type="EMBL" id="KAF2742773.1"/>
    </source>
</evidence>
<evidence type="ECO:0000256" key="4">
    <source>
        <dbReference type="ARBA" id="ARBA00023239"/>
    </source>
</evidence>
<keyword evidence="4" id="KW-0456">Lyase</keyword>